<keyword evidence="1" id="KW-0472">Membrane</keyword>
<dbReference type="RefSeq" id="XP_062623708.1">
    <property type="nucleotide sequence ID" value="XM_062767723.1"/>
</dbReference>
<dbReference type="EMBL" id="CP086714">
    <property type="protein sequence ID" value="WOO77676.1"/>
    <property type="molecule type" value="Genomic_DNA"/>
</dbReference>
<protein>
    <submittedName>
        <fullName evidence="2">Uncharacterized protein</fullName>
    </submittedName>
</protein>
<proteinExistence type="predicted"/>
<dbReference type="AlphaFoldDB" id="A0AAF0Y4Q4"/>
<dbReference type="GeneID" id="87804496"/>
<evidence type="ECO:0000313" key="2">
    <source>
        <dbReference type="EMBL" id="WOO77676.1"/>
    </source>
</evidence>
<accession>A0AAF0Y4Q4</accession>
<name>A0AAF0Y4Q4_9TREE</name>
<sequence length="298" mass="33042">MRIEHRNNVAELTAFTVFREGVGLPDAVGCHSAIQAKSVKLPIVFVELAGCRRRVVGIVICVCGLGELGLFAFLHFSLLALPLGASGRFALLCFADPLLLQLLSFESLFLLDALSLEPFLEFDTLLFDTLLLETLSLDALLLETLLFETALLLLLALLFHAHSFEPFGFEALLFQSLGCEALLLESFRLYALLLESCSLDTFPLQPLCLETLGLEAFLLQALLFQTLLLSPLHLESLLLLPFEFLLLQQPLLFQSLGFGSLRFEFQVAKEARALIVEFTDKSQFPNPALGAQLARWTP</sequence>
<reference evidence="2" key="1">
    <citation type="submission" date="2023-10" db="EMBL/GenBank/DDBJ databases">
        <authorList>
            <person name="Noh H."/>
        </authorList>
    </citation>
    <scope>NUCLEOTIDE SEQUENCE</scope>
    <source>
        <strain evidence="2">DUCC4014</strain>
    </source>
</reference>
<dbReference type="Proteomes" id="UP000827549">
    <property type="component" value="Chromosome 1"/>
</dbReference>
<feature type="transmembrane region" description="Helical" evidence="1">
    <location>
        <begin position="55"/>
        <end position="77"/>
    </location>
</feature>
<gene>
    <name evidence="2" type="primary">pld1_2</name>
    <name evidence="2" type="ORF">LOC62_01G001239</name>
</gene>
<keyword evidence="1" id="KW-1133">Transmembrane helix</keyword>
<keyword evidence="3" id="KW-1185">Reference proteome</keyword>
<evidence type="ECO:0000313" key="3">
    <source>
        <dbReference type="Proteomes" id="UP000827549"/>
    </source>
</evidence>
<evidence type="ECO:0000256" key="1">
    <source>
        <dbReference type="SAM" id="Phobius"/>
    </source>
</evidence>
<keyword evidence="1" id="KW-0812">Transmembrane</keyword>
<organism evidence="2 3">
    <name type="scientific">Vanrija pseudolonga</name>
    <dbReference type="NCBI Taxonomy" id="143232"/>
    <lineage>
        <taxon>Eukaryota</taxon>
        <taxon>Fungi</taxon>
        <taxon>Dikarya</taxon>
        <taxon>Basidiomycota</taxon>
        <taxon>Agaricomycotina</taxon>
        <taxon>Tremellomycetes</taxon>
        <taxon>Trichosporonales</taxon>
        <taxon>Trichosporonaceae</taxon>
        <taxon>Vanrija</taxon>
    </lineage>
</organism>